<dbReference type="GO" id="GO:0016757">
    <property type="term" value="F:glycosyltransferase activity"/>
    <property type="evidence" value="ECO:0007669"/>
    <property type="project" value="UniProtKB-KW"/>
</dbReference>
<evidence type="ECO:0000259" key="2">
    <source>
        <dbReference type="Pfam" id="PF13439"/>
    </source>
</evidence>
<protein>
    <submittedName>
        <fullName evidence="3">Glycosyltransferase family 4 protein</fullName>
        <ecNumber evidence="3">2.4.-.-</ecNumber>
    </submittedName>
</protein>
<evidence type="ECO:0000313" key="3">
    <source>
        <dbReference type="EMBL" id="XBY43742.1"/>
    </source>
</evidence>
<accession>A0AAU7X7P2</accession>
<dbReference type="Pfam" id="PF13692">
    <property type="entry name" value="Glyco_trans_1_4"/>
    <property type="match status" value="1"/>
</dbReference>
<organism evidence="3">
    <name type="scientific">Methyloraptor flagellatus</name>
    <dbReference type="NCBI Taxonomy" id="3162530"/>
    <lineage>
        <taxon>Bacteria</taxon>
        <taxon>Pseudomonadati</taxon>
        <taxon>Pseudomonadota</taxon>
        <taxon>Alphaproteobacteria</taxon>
        <taxon>Hyphomicrobiales</taxon>
        <taxon>Ancalomicrobiaceae</taxon>
        <taxon>Methyloraptor</taxon>
    </lineage>
</organism>
<name>A0AAU7X7P2_9HYPH</name>
<feature type="region of interest" description="Disordered" evidence="1">
    <location>
        <begin position="380"/>
        <end position="403"/>
    </location>
</feature>
<keyword evidence="3" id="KW-0328">Glycosyltransferase</keyword>
<dbReference type="RefSeq" id="WP_407048844.1">
    <property type="nucleotide sequence ID" value="NZ_CP158568.1"/>
</dbReference>
<dbReference type="EMBL" id="CP158568">
    <property type="protein sequence ID" value="XBY43742.1"/>
    <property type="molecule type" value="Genomic_DNA"/>
</dbReference>
<proteinExistence type="predicted"/>
<dbReference type="KEGG" id="mflg:ABS361_16930"/>
<dbReference type="PANTHER" id="PTHR12526">
    <property type="entry name" value="GLYCOSYLTRANSFERASE"/>
    <property type="match status" value="1"/>
</dbReference>
<gene>
    <name evidence="3" type="ORF">ABS361_16930</name>
</gene>
<dbReference type="Gene3D" id="3.40.50.2000">
    <property type="entry name" value="Glycogen Phosphorylase B"/>
    <property type="match status" value="2"/>
</dbReference>
<evidence type="ECO:0000256" key="1">
    <source>
        <dbReference type="SAM" id="MobiDB-lite"/>
    </source>
</evidence>
<dbReference type="AlphaFoldDB" id="A0AAU7X7P2"/>
<dbReference type="SUPFAM" id="SSF53756">
    <property type="entry name" value="UDP-Glycosyltransferase/glycogen phosphorylase"/>
    <property type="match status" value="1"/>
</dbReference>
<dbReference type="InterPro" id="IPR028098">
    <property type="entry name" value="Glyco_trans_4-like_N"/>
</dbReference>
<feature type="domain" description="Glycosyltransferase subfamily 4-like N-terminal" evidence="2">
    <location>
        <begin position="20"/>
        <end position="185"/>
    </location>
</feature>
<sequence length="403" mass="42328">MPDGVTAGPPLRILITTDTVGGVWRWSLDLAGALAPRGVETVLAVIGPSPFGPRRREAEAIPGLRLVEIGGALDWLAPSAAPVRETAARVAALAVAERVDVVLLSTPALAALARFAVPVIAINHSCLATWWQAVKGDEPVPDDFRWRIAMNHAGLVSAEAVLTPSRAFAVATKRAYDLPKLPLAVLNGRVAPAVAEERRGRFVFAAGRFWDEAKGLAVLDAAAADMDAPVIAAGPMLGPDGTRAEARHLRSIGVQAEPAMRRWLGRAPVFVSPATYEPFGLGVLEAAQAGAALVLSDIATFRELWDETALFVPTGDSAAIAVAVNALLDDPVRATRLGAVARRRAGRYTAEVMADRMLAVLTAAVRSRRDFVAARAGLTEARARSGAPAPTVPPAPEPIEEPA</sequence>
<dbReference type="EC" id="2.4.-.-" evidence="3"/>
<dbReference type="CDD" id="cd03801">
    <property type="entry name" value="GT4_PimA-like"/>
    <property type="match status" value="1"/>
</dbReference>
<reference evidence="3" key="1">
    <citation type="submission" date="2024-06" db="EMBL/GenBank/DDBJ databases">
        <title>Methylostella associata gen. nov., sp. nov., a novel Ancalomicrobiaceae-affiliated facultatively methylotrophic bacteria that feed on methanotrophs of the genus Methylococcus.</title>
        <authorList>
            <person name="Saltykova V."/>
            <person name="Danilova O.V."/>
            <person name="Oshkin I.Y."/>
            <person name="Belova S.E."/>
            <person name="Pimenov N.V."/>
            <person name="Dedysh S.N."/>
        </authorList>
    </citation>
    <scope>NUCLEOTIDE SEQUENCE</scope>
    <source>
        <strain evidence="3">S20</strain>
    </source>
</reference>
<keyword evidence="3" id="KW-0808">Transferase</keyword>
<dbReference type="Pfam" id="PF13439">
    <property type="entry name" value="Glyco_transf_4"/>
    <property type="match status" value="1"/>
</dbReference>